<protein>
    <submittedName>
        <fullName evidence="1">Uncharacterized protein</fullName>
    </submittedName>
</protein>
<dbReference type="AlphaFoldDB" id="A0A0M9A8R6"/>
<dbReference type="Proteomes" id="UP000053105">
    <property type="component" value="Unassembled WGS sequence"/>
</dbReference>
<proteinExistence type="predicted"/>
<gene>
    <name evidence="1" type="ORF">WN51_02821</name>
</gene>
<evidence type="ECO:0000313" key="2">
    <source>
        <dbReference type="Proteomes" id="UP000053105"/>
    </source>
</evidence>
<sequence length="162" mass="18043">MAGEPVARGVSLLSKIVASRRISPCVVSTLSFCFVPWKESNGALKAKNCCVNKVPKLVPLRLWNYISESPDAVKTAVQKWLLATFTTSALDSHSRLYFPLEKVKCLIKEHYCPEPEPFRQFLSRYRERGSRSKGDTGKILIDPAGGGIVTPVELSTMWKTTI</sequence>
<reference evidence="1 2" key="1">
    <citation type="submission" date="2015-07" db="EMBL/GenBank/DDBJ databases">
        <title>The genome of Melipona quadrifasciata.</title>
        <authorList>
            <person name="Pan H."/>
            <person name="Kapheim K."/>
        </authorList>
    </citation>
    <scope>NUCLEOTIDE SEQUENCE [LARGE SCALE GENOMIC DNA]</scope>
    <source>
        <strain evidence="1">0111107301</strain>
        <tissue evidence="1">Whole body</tissue>
    </source>
</reference>
<accession>A0A0M9A8R6</accession>
<dbReference type="EMBL" id="KQ435711">
    <property type="protein sequence ID" value="KOX79555.1"/>
    <property type="molecule type" value="Genomic_DNA"/>
</dbReference>
<organism evidence="1 2">
    <name type="scientific">Melipona quadrifasciata</name>
    <dbReference type="NCBI Taxonomy" id="166423"/>
    <lineage>
        <taxon>Eukaryota</taxon>
        <taxon>Metazoa</taxon>
        <taxon>Ecdysozoa</taxon>
        <taxon>Arthropoda</taxon>
        <taxon>Hexapoda</taxon>
        <taxon>Insecta</taxon>
        <taxon>Pterygota</taxon>
        <taxon>Neoptera</taxon>
        <taxon>Endopterygota</taxon>
        <taxon>Hymenoptera</taxon>
        <taxon>Apocrita</taxon>
        <taxon>Aculeata</taxon>
        <taxon>Apoidea</taxon>
        <taxon>Anthophila</taxon>
        <taxon>Apidae</taxon>
        <taxon>Melipona</taxon>
    </lineage>
</organism>
<keyword evidence="2" id="KW-1185">Reference proteome</keyword>
<dbReference type="OrthoDB" id="10376142at2759"/>
<name>A0A0M9A8R6_9HYME</name>
<evidence type="ECO:0000313" key="1">
    <source>
        <dbReference type="EMBL" id="KOX79555.1"/>
    </source>
</evidence>